<protein>
    <submittedName>
        <fullName evidence="2">Origin recognition complex, subunit 5</fullName>
    </submittedName>
</protein>
<dbReference type="InterPro" id="IPR020796">
    <property type="entry name" value="ORC5"/>
</dbReference>
<organism evidence="2 3">
    <name type="scientific">Phakopsora pachyrhizi</name>
    <name type="common">Asian soybean rust disease fungus</name>
    <dbReference type="NCBI Taxonomy" id="170000"/>
    <lineage>
        <taxon>Eukaryota</taxon>
        <taxon>Fungi</taxon>
        <taxon>Dikarya</taxon>
        <taxon>Basidiomycota</taxon>
        <taxon>Pucciniomycotina</taxon>
        <taxon>Pucciniomycetes</taxon>
        <taxon>Pucciniales</taxon>
        <taxon>Phakopsoraceae</taxon>
        <taxon>Phakopsora</taxon>
    </lineage>
</organism>
<proteinExistence type="predicted"/>
<comment type="caution">
    <text evidence="2">The sequence shown here is derived from an EMBL/GenBank/DDBJ whole genome shotgun (WGS) entry which is preliminary data.</text>
</comment>
<gene>
    <name evidence="2" type="ORF">PPACK8108_LOCUS18837</name>
</gene>
<dbReference type="GO" id="GO:0003688">
    <property type="term" value="F:DNA replication origin binding"/>
    <property type="evidence" value="ECO:0007669"/>
    <property type="project" value="TreeGrafter"/>
</dbReference>
<keyword evidence="3" id="KW-1185">Reference proteome</keyword>
<evidence type="ECO:0000313" key="2">
    <source>
        <dbReference type="EMBL" id="CAH7684581.1"/>
    </source>
</evidence>
<dbReference type="AlphaFoldDB" id="A0AAV0BCP5"/>
<dbReference type="InterPro" id="IPR047088">
    <property type="entry name" value="ORC5_C"/>
</dbReference>
<dbReference type="PANTHER" id="PTHR12705:SF0">
    <property type="entry name" value="ORIGIN RECOGNITION COMPLEX SUBUNIT 5"/>
    <property type="match status" value="1"/>
</dbReference>
<dbReference type="GO" id="GO:0006270">
    <property type="term" value="P:DNA replication initiation"/>
    <property type="evidence" value="ECO:0007669"/>
    <property type="project" value="TreeGrafter"/>
</dbReference>
<dbReference type="EMBL" id="CALTRL010005510">
    <property type="protein sequence ID" value="CAH7684581.1"/>
    <property type="molecule type" value="Genomic_DNA"/>
</dbReference>
<dbReference type="PANTHER" id="PTHR12705">
    <property type="entry name" value="ORIGIN RECOGNITION COMPLEX SUBUNIT 5"/>
    <property type="match status" value="1"/>
</dbReference>
<feature type="domain" description="Origin recognition complex subunit 5 C-terminal" evidence="1">
    <location>
        <begin position="1"/>
        <end position="132"/>
    </location>
</feature>
<dbReference type="GO" id="GO:0005664">
    <property type="term" value="C:nuclear origin of replication recognition complex"/>
    <property type="evidence" value="ECO:0007669"/>
    <property type="project" value="TreeGrafter"/>
</dbReference>
<evidence type="ECO:0000259" key="1">
    <source>
        <dbReference type="Pfam" id="PF14630"/>
    </source>
</evidence>
<dbReference type="Pfam" id="PF14630">
    <property type="entry name" value="ORC5_C"/>
    <property type="match status" value="1"/>
</dbReference>
<sequence>LPVVSRFLLISSYLASYNPVKSDLKLFFTGNEADRSKRGKSRGRKPKPGQEIIKKTRQELLGPKPFSLQRLFAIFYAILDQEGYQNFYQIDSIQQVGALINFYDFNSNKIDSIKFKCNLSLEHVLKICKSLNGFDLTSRIWEIDD</sequence>
<reference evidence="2" key="1">
    <citation type="submission" date="2022-06" db="EMBL/GenBank/DDBJ databases">
        <authorList>
            <consortium name="SYNGENTA / RWTH Aachen University"/>
        </authorList>
    </citation>
    <scope>NUCLEOTIDE SEQUENCE</scope>
</reference>
<feature type="non-terminal residue" evidence="2">
    <location>
        <position position="1"/>
    </location>
</feature>
<dbReference type="Proteomes" id="UP001153365">
    <property type="component" value="Unassembled WGS sequence"/>
</dbReference>
<name>A0AAV0BCP5_PHAPC</name>
<evidence type="ECO:0000313" key="3">
    <source>
        <dbReference type="Proteomes" id="UP001153365"/>
    </source>
</evidence>
<accession>A0AAV0BCP5</accession>